<comment type="caution">
    <text evidence="1">The sequence shown here is derived from an EMBL/GenBank/DDBJ whole genome shotgun (WGS) entry which is preliminary data.</text>
</comment>
<dbReference type="AlphaFoldDB" id="A0A8J2M1W6"/>
<dbReference type="EMBL" id="CAKAEH010001245">
    <property type="protein sequence ID" value="CAG9533415.1"/>
    <property type="molecule type" value="Genomic_DNA"/>
</dbReference>
<proteinExistence type="predicted"/>
<accession>A0A8J2M1W6</accession>
<dbReference type="Proteomes" id="UP000746747">
    <property type="component" value="Unassembled WGS sequence"/>
</dbReference>
<gene>
    <name evidence="1" type="ORF">CJOHNSTONI_LOCUS3645</name>
</gene>
<name>A0A8J2M1W6_9BILA</name>
<protein>
    <submittedName>
        <fullName evidence="1">Uncharacterized protein</fullName>
    </submittedName>
</protein>
<reference evidence="1" key="1">
    <citation type="submission" date="2021-09" db="EMBL/GenBank/DDBJ databases">
        <authorList>
            <consortium name="Pathogen Informatics"/>
        </authorList>
    </citation>
    <scope>NUCLEOTIDE SEQUENCE</scope>
</reference>
<dbReference type="OrthoDB" id="5884310at2759"/>
<keyword evidence="2" id="KW-1185">Reference proteome</keyword>
<evidence type="ECO:0000313" key="2">
    <source>
        <dbReference type="Proteomes" id="UP000746747"/>
    </source>
</evidence>
<organism evidence="1 2">
    <name type="scientific">Cercopithifilaria johnstoni</name>
    <dbReference type="NCBI Taxonomy" id="2874296"/>
    <lineage>
        <taxon>Eukaryota</taxon>
        <taxon>Metazoa</taxon>
        <taxon>Ecdysozoa</taxon>
        <taxon>Nematoda</taxon>
        <taxon>Chromadorea</taxon>
        <taxon>Rhabditida</taxon>
        <taxon>Spirurina</taxon>
        <taxon>Spiruromorpha</taxon>
        <taxon>Filarioidea</taxon>
        <taxon>Onchocercidae</taxon>
        <taxon>Cercopithifilaria</taxon>
    </lineage>
</organism>
<sequence length="595" mass="68574">MKINVEETGKDESVTVLDAFKDTSSHYDTMKDKIERILRILKNEHIVSIERSNDNISDISFKSDPSLSDCRTTTSLDAISSLQIVEDQYQKKLEIEKIWPNDEGEWFRQGILTSMKMDSTPFCNIQGPIHVEVKRNISKDKEHNFVINEKIKIIGEGYYNEQRVFATIEPLMTRHADGRDDDILAETRQIVTVGENTIIIEIHSKFALCCRKMGMLHFEVTEPEKTVDILEDDNEFEEKMKKLVELESESSNGQKVIYSLSGPISIRCNQEVHIRPNSKLLQIYETIKLRANENESDPKEELYLSNPKICTKQPELSPCRCLQRIFVGKDIIQIVRGIRIRNENDVAEISSAIDKKAEKIPECNIAGPLLVDTTEQYLYTEFGVMATQEIIKIYGQNEINEKKILAKLIPISKTSRGEKDLDLMPMITSIANIGDGFIQIHIFRLFKTPDSILLNDKKMNYDVFDNIAFFKNKMNDKNEQMLLQPITRIMNKNYRKYSLFGAINIKLKQGIRCRTSEAYSLREELELRCANTKNEANKKLQMNSRQISKSLAQSIPLQVIEKIFVGQNVVRIVRDTQVNTSAFLVRFKFFSLSEI</sequence>
<evidence type="ECO:0000313" key="1">
    <source>
        <dbReference type="EMBL" id="CAG9533415.1"/>
    </source>
</evidence>